<protein>
    <submittedName>
        <fullName evidence="1">Uncharacterized protein</fullName>
    </submittedName>
</protein>
<organism evidence="1 2">
    <name type="scientific">Hemibagrus wyckioides</name>
    <dbReference type="NCBI Taxonomy" id="337641"/>
    <lineage>
        <taxon>Eukaryota</taxon>
        <taxon>Metazoa</taxon>
        <taxon>Chordata</taxon>
        <taxon>Craniata</taxon>
        <taxon>Vertebrata</taxon>
        <taxon>Euteleostomi</taxon>
        <taxon>Actinopterygii</taxon>
        <taxon>Neopterygii</taxon>
        <taxon>Teleostei</taxon>
        <taxon>Ostariophysi</taxon>
        <taxon>Siluriformes</taxon>
        <taxon>Bagridae</taxon>
        <taxon>Hemibagrus</taxon>
    </lineage>
</organism>
<comment type="caution">
    <text evidence="1">The sequence shown here is derived from an EMBL/GenBank/DDBJ whole genome shotgun (WGS) entry which is preliminary data.</text>
</comment>
<dbReference type="AlphaFoldDB" id="A0A9D3NQ33"/>
<name>A0A9D3NQ33_9TELE</name>
<evidence type="ECO:0000313" key="2">
    <source>
        <dbReference type="Proteomes" id="UP000824219"/>
    </source>
</evidence>
<dbReference type="Proteomes" id="UP000824219">
    <property type="component" value="Linkage Group LG11"/>
</dbReference>
<accession>A0A9D3NQ33</accession>
<reference evidence="1 2" key="1">
    <citation type="submission" date="2021-06" db="EMBL/GenBank/DDBJ databases">
        <title>Chromosome-level genome assembly of the red-tail catfish (Hemibagrus wyckioides).</title>
        <authorList>
            <person name="Shao F."/>
        </authorList>
    </citation>
    <scope>NUCLEOTIDE SEQUENCE [LARGE SCALE GENOMIC DNA]</scope>
    <source>
        <strain evidence="1">EC202008001</strain>
        <tissue evidence="1">Blood</tissue>
    </source>
</reference>
<keyword evidence="2" id="KW-1185">Reference proteome</keyword>
<gene>
    <name evidence="1" type="ORF">KOW79_009825</name>
</gene>
<dbReference type="EMBL" id="JAHKSW010000011">
    <property type="protein sequence ID" value="KAG7326424.1"/>
    <property type="molecule type" value="Genomic_DNA"/>
</dbReference>
<sequence length="71" mass="7890">MVLVSTESCGNATKLQTSQFQLTFRGDRTSSLSNCCVSLLLTEKTQSQQLDILRHPELHTVEGIGNVMTYE</sequence>
<proteinExistence type="predicted"/>
<evidence type="ECO:0000313" key="1">
    <source>
        <dbReference type="EMBL" id="KAG7326424.1"/>
    </source>
</evidence>